<comment type="caution">
    <text evidence="6">The sequence shown here is derived from an EMBL/GenBank/DDBJ whole genome shotgun (WGS) entry which is preliminary data.</text>
</comment>
<dbReference type="SUPFAM" id="SSF53850">
    <property type="entry name" value="Periplasmic binding protein-like II"/>
    <property type="match status" value="1"/>
</dbReference>
<dbReference type="OrthoDB" id="1650177at2"/>
<comment type="similarity">
    <text evidence="2">Belongs to the bacterial solute-binding protein 1 family.</text>
</comment>
<dbReference type="InterPro" id="IPR006059">
    <property type="entry name" value="SBP"/>
</dbReference>
<dbReference type="AlphaFoldDB" id="A0A3P1SGQ8"/>
<name>A0A3P1SGQ8_9ACTO</name>
<feature type="chain" id="PRO_5039071803" evidence="5">
    <location>
        <begin position="20"/>
        <end position="433"/>
    </location>
</feature>
<evidence type="ECO:0000256" key="5">
    <source>
        <dbReference type="SAM" id="SignalP"/>
    </source>
</evidence>
<keyword evidence="7" id="KW-1185">Reference proteome</keyword>
<dbReference type="GO" id="GO:0030313">
    <property type="term" value="C:cell envelope"/>
    <property type="evidence" value="ECO:0007669"/>
    <property type="project" value="UniProtKB-SubCell"/>
</dbReference>
<dbReference type="RefSeq" id="WP_124867634.1">
    <property type="nucleotide sequence ID" value="NZ_RQZF01000001.1"/>
</dbReference>
<keyword evidence="4 5" id="KW-0732">Signal</keyword>
<accession>A0A3P1SGQ8</accession>
<dbReference type="PROSITE" id="PS51257">
    <property type="entry name" value="PROKAR_LIPOPROTEIN"/>
    <property type="match status" value="1"/>
</dbReference>
<dbReference type="InterPro" id="IPR050490">
    <property type="entry name" value="Bact_solute-bd_prot1"/>
</dbReference>
<dbReference type="EMBL" id="RQZF01000001">
    <property type="protein sequence ID" value="RRC96244.1"/>
    <property type="molecule type" value="Genomic_DNA"/>
</dbReference>
<sequence>MTKKSVLASLAAAALILSACGTGGAGGDGATSGAASGASAGTDSQTTLTFAYWDENQKPAIDKHIEEFNKQYPNITIETTITPYAQYWTKLKTQAEGDNLPDLFWMNGPNIQLYATNSMLAPLDDLVESGAVDPKNYPQALLDLYSSEGVQYGFPKDFDTIGVFYNKAIFDKAGVEYPKEDWTWDDFKNTALTISEKLKGEGIYGVATQLDGGQVGYYNTILQSGGYIIKDGKSGYAEPGSIEGLQIWADLIAAGASPDIKQMADTKPNVMFESGKAAMMWSGNWITTEIASKMPDVKQIDIAPMPSNKQRATVIHGLSTVVSANSKNLDAAKAFITYLASKEAHMTEAELGTACPAFNGSQEVYEQSQPQWNMKVFAEAAKDYSFPYPVSLNTAVWNEYENELLNQAFSGDRPVDEVAKELAEKMQAALDEE</sequence>
<evidence type="ECO:0000256" key="3">
    <source>
        <dbReference type="ARBA" id="ARBA00022448"/>
    </source>
</evidence>
<evidence type="ECO:0000256" key="4">
    <source>
        <dbReference type="ARBA" id="ARBA00022729"/>
    </source>
</evidence>
<evidence type="ECO:0000256" key="2">
    <source>
        <dbReference type="ARBA" id="ARBA00008520"/>
    </source>
</evidence>
<evidence type="ECO:0000313" key="7">
    <source>
        <dbReference type="Proteomes" id="UP000280444"/>
    </source>
</evidence>
<dbReference type="Gene3D" id="3.40.190.10">
    <property type="entry name" value="Periplasmic binding protein-like II"/>
    <property type="match status" value="1"/>
</dbReference>
<dbReference type="PANTHER" id="PTHR43649">
    <property type="entry name" value="ARABINOSE-BINDING PROTEIN-RELATED"/>
    <property type="match status" value="1"/>
</dbReference>
<keyword evidence="3" id="KW-0813">Transport</keyword>
<evidence type="ECO:0000256" key="1">
    <source>
        <dbReference type="ARBA" id="ARBA00004196"/>
    </source>
</evidence>
<feature type="signal peptide" evidence="5">
    <location>
        <begin position="1"/>
        <end position="19"/>
    </location>
</feature>
<evidence type="ECO:0000313" key="6">
    <source>
        <dbReference type="EMBL" id="RRC96244.1"/>
    </source>
</evidence>
<dbReference type="CDD" id="cd13585">
    <property type="entry name" value="PBP2_TMBP_like"/>
    <property type="match status" value="1"/>
</dbReference>
<dbReference type="Pfam" id="PF01547">
    <property type="entry name" value="SBP_bac_1"/>
    <property type="match status" value="1"/>
</dbReference>
<proteinExistence type="inferred from homology"/>
<dbReference type="Proteomes" id="UP000280444">
    <property type="component" value="Unassembled WGS sequence"/>
</dbReference>
<dbReference type="PANTHER" id="PTHR43649:SF31">
    <property type="entry name" value="SN-GLYCEROL-3-PHOSPHATE-BINDING PERIPLASMIC PROTEIN UGPB"/>
    <property type="match status" value="1"/>
</dbReference>
<protein>
    <submittedName>
        <fullName evidence="6">Sugar ABC transporter substrate-binding protein</fullName>
    </submittedName>
</protein>
<comment type="subcellular location">
    <subcellularLocation>
        <location evidence="1">Cell envelope</location>
    </subcellularLocation>
</comment>
<reference evidence="6 7" key="1">
    <citation type="submission" date="2018-11" db="EMBL/GenBank/DDBJ databases">
        <title>Genomes From Bacteria Associated with the Canine Oral Cavity: a Test Case for Automated Genome-Based Taxonomic Assignment.</title>
        <authorList>
            <person name="Coil D.A."/>
            <person name="Jospin G."/>
            <person name="Darling A.E."/>
            <person name="Wallis C."/>
            <person name="Davis I.J."/>
            <person name="Harris S."/>
            <person name="Eisen J.A."/>
            <person name="Holcombe L.J."/>
            <person name="O'Flynn C."/>
        </authorList>
    </citation>
    <scope>NUCLEOTIDE SEQUENCE [LARGE SCALE GENOMIC DNA]</scope>
    <source>
        <strain evidence="6 7">OH770</strain>
    </source>
</reference>
<gene>
    <name evidence="6" type="ORF">EII11_00850</name>
</gene>
<organism evidence="6 7">
    <name type="scientific">Schaalia canis</name>
    <dbReference type="NCBI Taxonomy" id="100469"/>
    <lineage>
        <taxon>Bacteria</taxon>
        <taxon>Bacillati</taxon>
        <taxon>Actinomycetota</taxon>
        <taxon>Actinomycetes</taxon>
        <taxon>Actinomycetales</taxon>
        <taxon>Actinomycetaceae</taxon>
        <taxon>Schaalia</taxon>
    </lineage>
</organism>